<dbReference type="GO" id="GO:0005737">
    <property type="term" value="C:cytoplasm"/>
    <property type="evidence" value="ECO:0007669"/>
    <property type="project" value="UniProtKB-SubCell"/>
</dbReference>
<dbReference type="InterPro" id="IPR019559">
    <property type="entry name" value="Cullin_neddylation_domain"/>
</dbReference>
<evidence type="ECO:0000256" key="3">
    <source>
        <dbReference type="ARBA" id="ARBA00006019"/>
    </source>
</evidence>
<keyword evidence="7" id="KW-0833">Ubl conjugation pathway</keyword>
<keyword evidence="5" id="KW-1017">Isopeptide bond</keyword>
<dbReference type="PANTHER" id="PTHR11932">
    <property type="entry name" value="CULLIN"/>
    <property type="match status" value="1"/>
</dbReference>
<dbReference type="Pfam" id="PF00888">
    <property type="entry name" value="Cullin"/>
    <property type="match status" value="1"/>
</dbReference>
<dbReference type="InterPro" id="IPR016157">
    <property type="entry name" value="Cullin_CS"/>
</dbReference>
<evidence type="ECO:0000256" key="6">
    <source>
        <dbReference type="ARBA" id="ARBA00022618"/>
    </source>
</evidence>
<dbReference type="GO" id="GO:0051301">
    <property type="term" value="P:cell division"/>
    <property type="evidence" value="ECO:0007669"/>
    <property type="project" value="UniProtKB-KW"/>
</dbReference>
<dbReference type="GO" id="GO:1902532">
    <property type="term" value="P:negative regulation of intracellular signal transduction"/>
    <property type="evidence" value="ECO:0007669"/>
    <property type="project" value="UniProtKB-ARBA"/>
</dbReference>
<dbReference type="FunFam" id="1.20.1310.10:FF:000026">
    <property type="entry name" value="Cullin 1"/>
    <property type="match status" value="1"/>
</dbReference>
<evidence type="ECO:0000313" key="15">
    <source>
        <dbReference type="Proteomes" id="UP000494206"/>
    </source>
</evidence>
<dbReference type="Gene3D" id="1.10.10.10">
    <property type="entry name" value="Winged helix-like DNA-binding domain superfamily/Winged helix DNA-binding domain"/>
    <property type="match status" value="1"/>
</dbReference>
<dbReference type="InterPro" id="IPR053858">
    <property type="entry name" value="Arb2_dom"/>
</dbReference>
<dbReference type="Pfam" id="PF26557">
    <property type="entry name" value="Cullin_AB"/>
    <property type="match status" value="1"/>
</dbReference>
<dbReference type="InterPro" id="IPR001373">
    <property type="entry name" value="Cullin_N"/>
</dbReference>
<dbReference type="OrthoDB" id="27073at2759"/>
<dbReference type="FunFam" id="1.20.1310.10:FF:000002">
    <property type="entry name" value="cullin-3 isoform X1"/>
    <property type="match status" value="1"/>
</dbReference>
<reference evidence="14 15" key="1">
    <citation type="submission" date="2020-04" db="EMBL/GenBank/DDBJ databases">
        <authorList>
            <person name="Laetsch R D."/>
            <person name="Stevens L."/>
            <person name="Kumar S."/>
            <person name="Blaxter L. M."/>
        </authorList>
    </citation>
    <scope>NUCLEOTIDE SEQUENCE [LARGE SCALE GENOMIC DNA]</scope>
</reference>
<keyword evidence="8" id="KW-0832">Ubl conjugation</keyword>
<accession>A0A8S1EVC0</accession>
<dbReference type="InterPro" id="IPR036317">
    <property type="entry name" value="Cullin_homology_sf"/>
</dbReference>
<evidence type="ECO:0000256" key="9">
    <source>
        <dbReference type="ARBA" id="ARBA00023306"/>
    </source>
</evidence>
<protein>
    <recommendedName>
        <fullName evidence="10">Cullin-1</fullName>
    </recommendedName>
</protein>
<evidence type="ECO:0000256" key="8">
    <source>
        <dbReference type="ARBA" id="ARBA00022843"/>
    </source>
</evidence>
<keyword evidence="15" id="KW-1185">Reference proteome</keyword>
<dbReference type="Gene3D" id="3.30.230.130">
    <property type="entry name" value="Cullin, Chain C, Domain 2"/>
    <property type="match status" value="1"/>
</dbReference>
<gene>
    <name evidence="14" type="ORF">CBOVIS_LOCUS5940</name>
</gene>
<dbReference type="Pfam" id="PF22749">
    <property type="entry name" value="Arb2"/>
    <property type="match status" value="1"/>
</dbReference>
<keyword evidence="6" id="KW-0132">Cell division</keyword>
<dbReference type="GO" id="GO:0031625">
    <property type="term" value="F:ubiquitin protein ligase binding"/>
    <property type="evidence" value="ECO:0007669"/>
    <property type="project" value="InterPro"/>
</dbReference>
<dbReference type="SUPFAM" id="SSF75632">
    <property type="entry name" value="Cullin homology domain"/>
    <property type="match status" value="1"/>
</dbReference>
<comment type="caution">
    <text evidence="14">The sequence shown here is derived from an EMBL/GenBank/DDBJ whole genome shotgun (WGS) entry which is preliminary data.</text>
</comment>
<dbReference type="SMART" id="SM00182">
    <property type="entry name" value="CULLIN"/>
    <property type="match status" value="1"/>
</dbReference>
<evidence type="ECO:0000256" key="12">
    <source>
        <dbReference type="RuleBase" id="RU003829"/>
    </source>
</evidence>
<dbReference type="EMBL" id="CADEPM010000003">
    <property type="protein sequence ID" value="CAB3403473.1"/>
    <property type="molecule type" value="Genomic_DNA"/>
</dbReference>
<evidence type="ECO:0000256" key="10">
    <source>
        <dbReference type="ARBA" id="ARBA00069612"/>
    </source>
</evidence>
<keyword evidence="4" id="KW-0963">Cytoplasm</keyword>
<dbReference type="SUPFAM" id="SSF74788">
    <property type="entry name" value="Cullin repeat-like"/>
    <property type="match status" value="1"/>
</dbReference>
<evidence type="ECO:0000256" key="4">
    <source>
        <dbReference type="ARBA" id="ARBA00022490"/>
    </source>
</evidence>
<dbReference type="FunFam" id="1.20.1310.10:FF:000011">
    <property type="entry name" value="Cullin 1"/>
    <property type="match status" value="1"/>
</dbReference>
<dbReference type="InterPro" id="IPR036388">
    <property type="entry name" value="WH-like_DNA-bd_sf"/>
</dbReference>
<dbReference type="GO" id="GO:0006511">
    <property type="term" value="P:ubiquitin-dependent protein catabolic process"/>
    <property type="evidence" value="ECO:0007669"/>
    <property type="project" value="InterPro"/>
</dbReference>
<dbReference type="PROSITE" id="PS50069">
    <property type="entry name" value="CULLIN_2"/>
    <property type="match status" value="1"/>
</dbReference>
<dbReference type="FunFam" id="1.20.1310.10:FF:000029">
    <property type="entry name" value="Cullin homolog 1"/>
    <property type="match status" value="1"/>
</dbReference>
<dbReference type="InterPro" id="IPR029058">
    <property type="entry name" value="AB_hydrolase_fold"/>
</dbReference>
<dbReference type="FunFam" id="3.30.230.130:FF:000003">
    <property type="entry name" value="Cullin 2"/>
    <property type="match status" value="1"/>
</dbReference>
<organism evidence="14 15">
    <name type="scientific">Caenorhabditis bovis</name>
    <dbReference type="NCBI Taxonomy" id="2654633"/>
    <lineage>
        <taxon>Eukaryota</taxon>
        <taxon>Metazoa</taxon>
        <taxon>Ecdysozoa</taxon>
        <taxon>Nematoda</taxon>
        <taxon>Chromadorea</taxon>
        <taxon>Rhabditida</taxon>
        <taxon>Rhabditina</taxon>
        <taxon>Rhabditomorpha</taxon>
        <taxon>Rhabditoidea</taxon>
        <taxon>Rhabditidae</taxon>
        <taxon>Peloderinae</taxon>
        <taxon>Caenorhabditis</taxon>
    </lineage>
</organism>
<dbReference type="FunFam" id="1.10.10.10:FF:000014">
    <property type="entry name" value="Cullin 1"/>
    <property type="match status" value="1"/>
</dbReference>
<comment type="pathway">
    <text evidence="2">Protein modification; protein ubiquitination.</text>
</comment>
<evidence type="ECO:0000259" key="13">
    <source>
        <dbReference type="PROSITE" id="PS50069"/>
    </source>
</evidence>
<comment type="similarity">
    <text evidence="3 11 12">Belongs to the cullin family.</text>
</comment>
<dbReference type="SUPFAM" id="SSF53474">
    <property type="entry name" value="alpha/beta-Hydrolases"/>
    <property type="match status" value="1"/>
</dbReference>
<dbReference type="GO" id="GO:0019005">
    <property type="term" value="C:SCF ubiquitin ligase complex"/>
    <property type="evidence" value="ECO:0007669"/>
    <property type="project" value="UniProtKB-ARBA"/>
</dbReference>
<dbReference type="Proteomes" id="UP000494206">
    <property type="component" value="Unassembled WGS sequence"/>
</dbReference>
<keyword evidence="9" id="KW-0131">Cell cycle</keyword>
<dbReference type="SMART" id="SM00884">
    <property type="entry name" value="Cullin_Nedd8"/>
    <property type="match status" value="1"/>
</dbReference>
<dbReference type="InterPro" id="IPR059120">
    <property type="entry name" value="Cullin-like_AB"/>
</dbReference>
<dbReference type="AlphaFoldDB" id="A0A8S1EVC0"/>
<evidence type="ECO:0000256" key="1">
    <source>
        <dbReference type="ARBA" id="ARBA00004496"/>
    </source>
</evidence>
<dbReference type="InterPro" id="IPR016158">
    <property type="entry name" value="Cullin_homology"/>
</dbReference>
<proteinExistence type="inferred from homology"/>
<dbReference type="InterPro" id="IPR016159">
    <property type="entry name" value="Cullin_repeat-like_dom_sf"/>
</dbReference>
<dbReference type="Pfam" id="PF10557">
    <property type="entry name" value="Cullin_Nedd8"/>
    <property type="match status" value="1"/>
</dbReference>
<sequence>MAPALRNLGYHFDHKGILRNTVKEQFKFTTQNEYEKLGEAITEEIYRQLEENLKLVKIDVKPKESKETNVGFVFASPDYHDMETLLVLIHGSGVVRAGQWARRLIINDNLEKGTQFPYIKAALDRKWGVLVLNTNHNSGEYGKLKYSENSVQHTINAFQYLINSDKIKNIFVVAHSRGGSDLQALMDSHHRDERIKIICLTDSFWSQNRNYNTTVVHFVANANHLKSDPSRKYYELYAETNTHELSSHCAKKGVFYIFDHEMASPGTSTAVDTTQTWNRLAAGLNLIYNREHMSNNYYMELYTSVYNYCTSITLAGDPKVTVKTIVSRSQGTAEFVGQEMYTRVKSYVQSRVEIIRKQGDDLDGENLLQFYTKEWENFRFSSRVMNGIFQYLNRQWIKRELDEGHDNIFMVYTLALRIWKEHLFDIMRDRVIDAVLEMIKKERMGEIINKSFISGVVACLVELGLDEYDTLESTSRRASERDNLKVYRECFELKFLKATREFYIQEASEFLMHGRSVVDYMLIVEKRLEEEDVRCQMYLNSSTKKSLATCCEEVLIATQLEFFQSAFCGLLANNKDDDLARMFKLCDRVSNGLDNLRVALERHIVKEGHEALERVTNEALSDAKLYVNTLLDVHQRYFKLVKTAFGGDPGFMQALDKAATNFINANAVTKRAPPSQTNSKSAELLARYCDQLLRKTAKMPDERELDEMLDKIMIAFKYIDDKDVFSKFYTKMFSKRLINEISASDEAEASFISKLKSMCGYEYTSRLSKMVNDTQVSKDLCGEFKDKLSADDRNKIGLELNVLVLSSGSWPTFPVANINLPSRLGLCVEKFTQFYDQKFNGRKLTWIYSQSRGELVANCFPKKYVYTTTTAQMATILLFNEQDKFTIEQIMNATGMDLKSATAVVASLIKNELLKGSDEELNSQSTITINMGYANKKVRVDLSKITVRQETNRETESVHKNVEEDRKSVISAAIVRVMKTRKRCPHQQLISEVITMLSSRFKPKVDMIKRCIETLIEKEYMKRTEETNKAYEYIS</sequence>
<evidence type="ECO:0000256" key="2">
    <source>
        <dbReference type="ARBA" id="ARBA00004906"/>
    </source>
</evidence>
<dbReference type="SUPFAM" id="SSF46785">
    <property type="entry name" value="Winged helix' DNA-binding domain"/>
    <property type="match status" value="1"/>
</dbReference>
<dbReference type="PROSITE" id="PS01256">
    <property type="entry name" value="CULLIN_1"/>
    <property type="match status" value="1"/>
</dbReference>
<evidence type="ECO:0000256" key="5">
    <source>
        <dbReference type="ARBA" id="ARBA00022499"/>
    </source>
</evidence>
<name>A0A8S1EVC0_9PELO</name>
<dbReference type="GO" id="GO:0006950">
    <property type="term" value="P:response to stress"/>
    <property type="evidence" value="ECO:0007669"/>
    <property type="project" value="UniProtKB-ARBA"/>
</dbReference>
<feature type="domain" description="Cullin family profile" evidence="13">
    <location>
        <begin position="680"/>
        <end position="909"/>
    </location>
</feature>
<comment type="subcellular location">
    <subcellularLocation>
        <location evidence="1">Cytoplasm</location>
    </subcellularLocation>
</comment>
<evidence type="ECO:0000256" key="11">
    <source>
        <dbReference type="PROSITE-ProRule" id="PRU00330"/>
    </source>
</evidence>
<dbReference type="InterPro" id="IPR045093">
    <property type="entry name" value="Cullin"/>
</dbReference>
<dbReference type="InterPro" id="IPR036390">
    <property type="entry name" value="WH_DNA-bd_sf"/>
</dbReference>
<dbReference type="GO" id="GO:0043066">
    <property type="term" value="P:negative regulation of apoptotic process"/>
    <property type="evidence" value="ECO:0007669"/>
    <property type="project" value="UniProtKB-ARBA"/>
</dbReference>
<evidence type="ECO:0000256" key="7">
    <source>
        <dbReference type="ARBA" id="ARBA00022786"/>
    </source>
</evidence>
<dbReference type="GO" id="GO:0010564">
    <property type="term" value="P:regulation of cell cycle process"/>
    <property type="evidence" value="ECO:0007669"/>
    <property type="project" value="UniProtKB-ARBA"/>
</dbReference>
<dbReference type="Gene3D" id="1.20.1310.10">
    <property type="entry name" value="Cullin Repeats"/>
    <property type="match status" value="4"/>
</dbReference>
<evidence type="ECO:0000313" key="14">
    <source>
        <dbReference type="EMBL" id="CAB3403473.1"/>
    </source>
</evidence>